<dbReference type="EMBL" id="ML732171">
    <property type="protein sequence ID" value="KAB8077241.1"/>
    <property type="molecule type" value="Genomic_DNA"/>
</dbReference>
<reference evidence="6 7" key="1">
    <citation type="submission" date="2019-04" db="EMBL/GenBank/DDBJ databases">
        <title>Friends and foes A comparative genomics study of 23 Aspergillus species from section Flavi.</title>
        <authorList>
            <consortium name="DOE Joint Genome Institute"/>
            <person name="Kjaerbolling I."/>
            <person name="Vesth T."/>
            <person name="Frisvad J.C."/>
            <person name="Nybo J.L."/>
            <person name="Theobald S."/>
            <person name="Kildgaard S."/>
            <person name="Isbrandt T."/>
            <person name="Kuo A."/>
            <person name="Sato A."/>
            <person name="Lyhne E.K."/>
            <person name="Kogle M.E."/>
            <person name="Wiebenga A."/>
            <person name="Kun R.S."/>
            <person name="Lubbers R.J."/>
            <person name="Makela M.R."/>
            <person name="Barry K."/>
            <person name="Chovatia M."/>
            <person name="Clum A."/>
            <person name="Daum C."/>
            <person name="Haridas S."/>
            <person name="He G."/>
            <person name="LaButti K."/>
            <person name="Lipzen A."/>
            <person name="Mondo S."/>
            <person name="Riley R."/>
            <person name="Salamov A."/>
            <person name="Simmons B.A."/>
            <person name="Magnuson J.K."/>
            <person name="Henrissat B."/>
            <person name="Mortensen U.H."/>
            <person name="Larsen T.O."/>
            <person name="Devries R.P."/>
            <person name="Grigoriev I.V."/>
            <person name="Machida M."/>
            <person name="Baker S.E."/>
            <person name="Andersen M.R."/>
        </authorList>
    </citation>
    <scope>NUCLEOTIDE SEQUENCE [LARGE SCALE GENOMIC DNA]</scope>
    <source>
        <strain evidence="6 7">CBS 151.66</strain>
    </source>
</reference>
<dbReference type="OrthoDB" id="540004at2759"/>
<keyword evidence="4" id="KW-0812">Transmembrane</keyword>
<evidence type="ECO:0000256" key="2">
    <source>
        <dbReference type="ARBA" id="ARBA00022737"/>
    </source>
</evidence>
<organism evidence="6 7">
    <name type="scientific">Aspergillus leporis</name>
    <dbReference type="NCBI Taxonomy" id="41062"/>
    <lineage>
        <taxon>Eukaryota</taxon>
        <taxon>Fungi</taxon>
        <taxon>Dikarya</taxon>
        <taxon>Ascomycota</taxon>
        <taxon>Pezizomycotina</taxon>
        <taxon>Eurotiomycetes</taxon>
        <taxon>Eurotiomycetidae</taxon>
        <taxon>Eurotiales</taxon>
        <taxon>Aspergillaceae</taxon>
        <taxon>Aspergillus</taxon>
        <taxon>Aspergillus subgen. Circumdati</taxon>
    </lineage>
</organism>
<keyword evidence="1" id="KW-0880">Kelch repeat</keyword>
<feature type="compositionally biased region" description="Low complexity" evidence="3">
    <location>
        <begin position="502"/>
        <end position="516"/>
    </location>
</feature>
<proteinExistence type="predicted"/>
<feature type="chain" id="PRO_5024883116" description="Kelch repeat protein" evidence="5">
    <location>
        <begin position="27"/>
        <end position="516"/>
    </location>
</feature>
<dbReference type="Proteomes" id="UP000326565">
    <property type="component" value="Unassembled WGS sequence"/>
</dbReference>
<name>A0A5N5X931_9EURO</name>
<keyword evidence="4" id="KW-0472">Membrane</keyword>
<dbReference type="AlphaFoldDB" id="A0A5N5X931"/>
<evidence type="ECO:0000256" key="5">
    <source>
        <dbReference type="SAM" id="SignalP"/>
    </source>
</evidence>
<keyword evidence="5" id="KW-0732">Signal</keyword>
<dbReference type="PROSITE" id="PS51257">
    <property type="entry name" value="PROKAR_LIPOPROTEIN"/>
    <property type="match status" value="1"/>
</dbReference>
<dbReference type="PANTHER" id="PTHR46228">
    <property type="entry name" value="KELCH DOMAIN-CONTAINING PROTEIN"/>
    <property type="match status" value="1"/>
</dbReference>
<evidence type="ECO:0000313" key="6">
    <source>
        <dbReference type="EMBL" id="KAB8077241.1"/>
    </source>
</evidence>
<keyword evidence="4" id="KW-1133">Transmembrane helix</keyword>
<evidence type="ECO:0000256" key="1">
    <source>
        <dbReference type="ARBA" id="ARBA00022441"/>
    </source>
</evidence>
<dbReference type="InterPro" id="IPR015915">
    <property type="entry name" value="Kelch-typ_b-propeller"/>
</dbReference>
<accession>A0A5N5X931</accession>
<feature type="transmembrane region" description="Helical" evidence="4">
    <location>
        <begin position="398"/>
        <end position="422"/>
    </location>
</feature>
<keyword evidence="2" id="KW-0677">Repeat</keyword>
<feature type="signal peptide" evidence="5">
    <location>
        <begin position="1"/>
        <end position="26"/>
    </location>
</feature>
<evidence type="ECO:0000256" key="4">
    <source>
        <dbReference type="SAM" id="Phobius"/>
    </source>
</evidence>
<evidence type="ECO:0000256" key="3">
    <source>
        <dbReference type="SAM" id="MobiDB-lite"/>
    </source>
</evidence>
<dbReference type="SUPFAM" id="SSF50965">
    <property type="entry name" value="Galactose oxidase, central domain"/>
    <property type="match status" value="1"/>
</dbReference>
<keyword evidence="7" id="KW-1185">Reference proteome</keyword>
<sequence length="516" mass="56292">MEDRYGRKGRILLASFSLFLVAGGCASGFSDGILGTPQNDGDSEGTLYILPLTSPFNITTTNITSLFSRTLEPNDVPVNFQDGTMFSIDNEFLLFGITRLTDNGNVLGPQDPLGYERYQRGPYRSSWYSSFTRPKLPADMSRYITHGAGVSVPSENLGFYFGGMRGPDWGPIASHDGSANTTASTLISVDLNTMRHENKTGPSFLTTIPIYDIVNQRWYLQNTTGDAPPRARSLFCTALASAPDGSSHNIYLYGGYDGTDAEQTPYDDVYILSLLSFTWFHAYTGVSRHGRSGHQCIKVLPDQMLVLGGRFKDPTVCLDGGVVQIFNLNMLQFPTSYSPSTWSDYQVPDLVVKRLGGSGRGGANRTAPDVWHNSQLAGLFNSSYTKTIRTWYPPAIKWLVPVLLAVLLPIAIACGVCAVLYIRRRTKADDSLNDENQLRSSRPVEAGSTPVEMSPEKLSVPAALQNQRPGDSTRTDPPSLPELSAGDDHIITATTDEDDSDSSSSILPTPTDKYAG</sequence>
<protein>
    <recommendedName>
        <fullName evidence="8">Kelch repeat protein</fullName>
    </recommendedName>
</protein>
<dbReference type="Gene3D" id="2.120.10.80">
    <property type="entry name" value="Kelch-type beta propeller"/>
    <property type="match status" value="1"/>
</dbReference>
<evidence type="ECO:0000313" key="7">
    <source>
        <dbReference type="Proteomes" id="UP000326565"/>
    </source>
</evidence>
<evidence type="ECO:0008006" key="8">
    <source>
        <dbReference type="Google" id="ProtNLM"/>
    </source>
</evidence>
<dbReference type="PANTHER" id="PTHR46228:SF2">
    <property type="entry name" value="KELCH REPEAT PROTEIN (AFU_ORTHOLOGUE AFUA_4G14350)"/>
    <property type="match status" value="1"/>
</dbReference>
<feature type="region of interest" description="Disordered" evidence="3">
    <location>
        <begin position="431"/>
        <end position="516"/>
    </location>
</feature>
<gene>
    <name evidence="6" type="ORF">BDV29DRAFT_153959</name>
</gene>
<feature type="compositionally biased region" description="Polar residues" evidence="3">
    <location>
        <begin position="464"/>
        <end position="476"/>
    </location>
</feature>
<dbReference type="InterPro" id="IPR011043">
    <property type="entry name" value="Gal_Oxase/kelch_b-propeller"/>
</dbReference>